<feature type="region of interest" description="Disordered" evidence="2">
    <location>
        <begin position="1"/>
        <end position="26"/>
    </location>
</feature>
<feature type="domain" description="G protein-regulated inducer of neurite outgrowth C-terminal" evidence="3">
    <location>
        <begin position="218"/>
        <end position="326"/>
    </location>
</feature>
<feature type="compositionally biased region" description="Polar residues" evidence="2">
    <location>
        <begin position="175"/>
        <end position="186"/>
    </location>
</feature>
<evidence type="ECO:0000256" key="2">
    <source>
        <dbReference type="SAM" id="MobiDB-lite"/>
    </source>
</evidence>
<sequence length="331" mass="36358">MDSSLSSPGTVSRVTSSPNDMEQKYGWEIEKDSKVMGALTGPCRGSNEIKSPGEGHSNEEILTGTLGENTNKLDLLIPLRPCKAALQPDYNEGKEEPSKDVPINCKTPNSSDTSLSMTGHEWKDALMHSSEEMYSSKQTASEYPLSTPDKEQNAGCETSKGMAKQEGSEDPAYFSSVSTPSLPQSQKGTEILCTEAGRISSANHEVKCSKLRKLQEDGKKEKTKGDSTSEVRETSKCEVVQDVVWDEQGMTWEVYGASLDPESLGVAIQSHLQTKIKEQERKVTAIRKSISSETPQGRKAKNQQRNVFRLLLQNIRRPNCCARPPPSSVLD</sequence>
<dbReference type="OrthoDB" id="10049175at2759"/>
<dbReference type="PANTHER" id="PTHR15718">
    <property type="entry name" value="G PROTEIN-REGULATED INDUCER OF NEURITE OUTGROWTH C-TERMINAL DOMAIN-CONTAINING PROTEIN"/>
    <property type="match status" value="1"/>
</dbReference>
<dbReference type="Pfam" id="PF15235">
    <property type="entry name" value="GRIN_C"/>
    <property type="match status" value="1"/>
</dbReference>
<evidence type="ECO:0000259" key="3">
    <source>
        <dbReference type="Pfam" id="PF15235"/>
    </source>
</evidence>
<comment type="function">
    <text evidence="1">May be involved in neurite outgrowth.</text>
</comment>
<evidence type="ECO:0000313" key="4">
    <source>
        <dbReference type="Ensembl" id="ENSSFOP00015050886.1"/>
    </source>
</evidence>
<feature type="compositionally biased region" description="Basic and acidic residues" evidence="2">
    <location>
        <begin position="120"/>
        <end position="131"/>
    </location>
</feature>
<evidence type="ECO:0000313" key="5">
    <source>
        <dbReference type="Proteomes" id="UP000694397"/>
    </source>
</evidence>
<dbReference type="GO" id="GO:0005886">
    <property type="term" value="C:plasma membrane"/>
    <property type="evidence" value="ECO:0007669"/>
    <property type="project" value="TreeGrafter"/>
</dbReference>
<dbReference type="Proteomes" id="UP000694397">
    <property type="component" value="Chromosome 3"/>
</dbReference>
<accession>A0A8C9VGJ9</accession>
<dbReference type="InterPro" id="IPR032745">
    <property type="entry name" value="GRIN_C"/>
</dbReference>
<protein>
    <recommendedName>
        <fullName evidence="3">G protein-regulated inducer of neurite outgrowth C-terminal domain-containing protein</fullName>
    </recommendedName>
</protein>
<gene>
    <name evidence="4" type="primary">gprin3a</name>
</gene>
<dbReference type="GeneTree" id="ENSGT00570000079168"/>
<keyword evidence="5" id="KW-1185">Reference proteome</keyword>
<feature type="compositionally biased region" description="Polar residues" evidence="2">
    <location>
        <begin position="1"/>
        <end position="20"/>
    </location>
</feature>
<feature type="compositionally biased region" description="Polar residues" evidence="2">
    <location>
        <begin position="106"/>
        <end position="117"/>
    </location>
</feature>
<reference evidence="4" key="2">
    <citation type="submission" date="2025-08" db="UniProtKB">
        <authorList>
            <consortium name="Ensembl"/>
        </authorList>
    </citation>
    <scope>IDENTIFICATION</scope>
</reference>
<reference evidence="4 5" key="1">
    <citation type="submission" date="2019-04" db="EMBL/GenBank/DDBJ databases">
        <authorList>
            <consortium name="Wellcome Sanger Institute Data Sharing"/>
        </authorList>
    </citation>
    <scope>NUCLEOTIDE SEQUENCE [LARGE SCALE GENOMIC DNA]</scope>
</reference>
<feature type="region of interest" description="Disordered" evidence="2">
    <location>
        <begin position="38"/>
        <end position="65"/>
    </location>
</feature>
<proteinExistence type="predicted"/>
<dbReference type="InterPro" id="IPR026646">
    <property type="entry name" value="GPRIN2-like/GPRIN3"/>
</dbReference>
<organism evidence="4 5">
    <name type="scientific">Scleropages formosus</name>
    <name type="common">Asian bonytongue</name>
    <name type="synonym">Osteoglossum formosum</name>
    <dbReference type="NCBI Taxonomy" id="113540"/>
    <lineage>
        <taxon>Eukaryota</taxon>
        <taxon>Metazoa</taxon>
        <taxon>Chordata</taxon>
        <taxon>Craniata</taxon>
        <taxon>Vertebrata</taxon>
        <taxon>Euteleostomi</taxon>
        <taxon>Actinopterygii</taxon>
        <taxon>Neopterygii</taxon>
        <taxon>Teleostei</taxon>
        <taxon>Osteoglossocephala</taxon>
        <taxon>Osteoglossomorpha</taxon>
        <taxon>Osteoglossiformes</taxon>
        <taxon>Osteoglossidae</taxon>
        <taxon>Scleropages</taxon>
    </lineage>
</organism>
<dbReference type="Ensembl" id="ENSSFOT00015051655.1">
    <property type="protein sequence ID" value="ENSSFOP00015050886.1"/>
    <property type="gene ID" value="ENSSFOG00015025504.1"/>
</dbReference>
<dbReference type="GO" id="GO:0031175">
    <property type="term" value="P:neuron projection development"/>
    <property type="evidence" value="ECO:0007669"/>
    <property type="project" value="TreeGrafter"/>
</dbReference>
<name>A0A8C9VGJ9_SCLFO</name>
<dbReference type="AlphaFoldDB" id="A0A8C9VGJ9"/>
<reference evidence="4" key="3">
    <citation type="submission" date="2025-09" db="UniProtKB">
        <authorList>
            <consortium name="Ensembl"/>
        </authorList>
    </citation>
    <scope>IDENTIFICATION</scope>
</reference>
<feature type="compositionally biased region" description="Polar residues" evidence="2">
    <location>
        <begin position="132"/>
        <end position="141"/>
    </location>
</feature>
<dbReference type="PANTHER" id="PTHR15718:SF6">
    <property type="entry name" value="G PROTEIN-REGULATED INDUCER OF NEURITE OUTGROWTH 3"/>
    <property type="match status" value="1"/>
</dbReference>
<feature type="region of interest" description="Disordered" evidence="2">
    <location>
        <begin position="89"/>
        <end position="186"/>
    </location>
</feature>
<evidence type="ECO:0000256" key="1">
    <source>
        <dbReference type="ARBA" id="ARBA00002358"/>
    </source>
</evidence>